<evidence type="ECO:0000313" key="2">
    <source>
        <dbReference type="Proteomes" id="UP000092504"/>
    </source>
</evidence>
<name>A0A1B8P466_HALEL</name>
<protein>
    <submittedName>
        <fullName evidence="1">Uncharacterized protein</fullName>
    </submittedName>
</protein>
<evidence type="ECO:0000313" key="1">
    <source>
        <dbReference type="EMBL" id="OBX36983.1"/>
    </source>
</evidence>
<proteinExistence type="predicted"/>
<reference evidence="1 2" key="1">
    <citation type="submission" date="2016-06" db="EMBL/GenBank/DDBJ databases">
        <title>Genome sequence of halotolerant plant growth promoting strain of Halomonas elongata HEK1 isolated from salterns of Rann of Kutch, Gujarat, India.</title>
        <authorList>
            <person name="Gaba S."/>
            <person name="Singh R.N."/>
            <person name="Abrol S."/>
            <person name="Kaushik R."/>
            <person name="Saxena A.K."/>
        </authorList>
    </citation>
    <scope>NUCLEOTIDE SEQUENCE [LARGE SCALE GENOMIC DNA]</scope>
    <source>
        <strain evidence="1 2">HEK1</strain>
    </source>
</reference>
<dbReference type="Proteomes" id="UP000092504">
    <property type="component" value="Unassembled WGS sequence"/>
</dbReference>
<dbReference type="EMBL" id="MAJD01000001">
    <property type="protein sequence ID" value="OBX36983.1"/>
    <property type="molecule type" value="Genomic_DNA"/>
</dbReference>
<accession>A0A1B8P466</accession>
<dbReference type="AlphaFoldDB" id="A0A1B8P466"/>
<comment type="caution">
    <text evidence="1">The sequence shown here is derived from an EMBL/GenBank/DDBJ whole genome shotgun (WGS) entry which is preliminary data.</text>
</comment>
<gene>
    <name evidence="1" type="ORF">A8U91_01331</name>
</gene>
<sequence>MIRDKVQSKVAKAFDTKLADAVTPFTGEREESGEYVPGQGTNPVTVRYSGRGVFGSFKAEELAPHIEATDTKLTALQNEVTLDSDGSPATPQVDDIIAGQTVKSVRQDPASATWTLALRKSGG</sequence>
<organism evidence="1 2">
    <name type="scientific">Halomonas elongata</name>
    <dbReference type="NCBI Taxonomy" id="2746"/>
    <lineage>
        <taxon>Bacteria</taxon>
        <taxon>Pseudomonadati</taxon>
        <taxon>Pseudomonadota</taxon>
        <taxon>Gammaproteobacteria</taxon>
        <taxon>Oceanospirillales</taxon>
        <taxon>Halomonadaceae</taxon>
        <taxon>Halomonas</taxon>
    </lineage>
</organism>